<organism evidence="2 3">
    <name type="scientific">Chlamydomonas schloesseri</name>
    <dbReference type="NCBI Taxonomy" id="2026947"/>
    <lineage>
        <taxon>Eukaryota</taxon>
        <taxon>Viridiplantae</taxon>
        <taxon>Chlorophyta</taxon>
        <taxon>core chlorophytes</taxon>
        <taxon>Chlorophyceae</taxon>
        <taxon>CS clade</taxon>
        <taxon>Chlamydomonadales</taxon>
        <taxon>Chlamydomonadaceae</taxon>
        <taxon>Chlamydomonas</taxon>
    </lineage>
</organism>
<evidence type="ECO:0000313" key="3">
    <source>
        <dbReference type="Proteomes" id="UP000613740"/>
    </source>
</evidence>
<comment type="caution">
    <text evidence="2">The sequence shown here is derived from an EMBL/GenBank/DDBJ whole genome shotgun (WGS) entry which is preliminary data.</text>
</comment>
<feature type="compositionally biased region" description="Low complexity" evidence="1">
    <location>
        <begin position="247"/>
        <end position="262"/>
    </location>
</feature>
<dbReference type="Gene3D" id="1.25.40.10">
    <property type="entry name" value="Tetratricopeptide repeat domain"/>
    <property type="match status" value="2"/>
</dbReference>
<keyword evidence="3" id="KW-1185">Reference proteome</keyword>
<protein>
    <recommendedName>
        <fullName evidence="4">MalT-like TPR region domain-containing protein</fullName>
    </recommendedName>
</protein>
<dbReference type="AlphaFoldDB" id="A0A835TCR3"/>
<evidence type="ECO:0000313" key="2">
    <source>
        <dbReference type="EMBL" id="KAG2435575.1"/>
    </source>
</evidence>
<gene>
    <name evidence="2" type="ORF">HYH02_011869</name>
</gene>
<dbReference type="Proteomes" id="UP000613740">
    <property type="component" value="Unassembled WGS sequence"/>
</dbReference>
<dbReference type="SUPFAM" id="SSF48452">
    <property type="entry name" value="TPR-like"/>
    <property type="match status" value="2"/>
</dbReference>
<feature type="region of interest" description="Disordered" evidence="1">
    <location>
        <begin position="247"/>
        <end position="266"/>
    </location>
</feature>
<dbReference type="InterPro" id="IPR011990">
    <property type="entry name" value="TPR-like_helical_dom_sf"/>
</dbReference>
<evidence type="ECO:0000256" key="1">
    <source>
        <dbReference type="SAM" id="MobiDB-lite"/>
    </source>
</evidence>
<dbReference type="EMBL" id="JAEHOD010000052">
    <property type="protein sequence ID" value="KAG2435575.1"/>
    <property type="molecule type" value="Genomic_DNA"/>
</dbReference>
<name>A0A835TCR3_9CHLO</name>
<feature type="region of interest" description="Disordered" evidence="1">
    <location>
        <begin position="433"/>
        <end position="462"/>
    </location>
</feature>
<accession>A0A835TCR3</accession>
<reference evidence="2" key="1">
    <citation type="journal article" date="2020" name="bioRxiv">
        <title>Comparative genomics of Chlamydomonas.</title>
        <authorList>
            <person name="Craig R.J."/>
            <person name="Hasan A.R."/>
            <person name="Ness R.W."/>
            <person name="Keightley P.D."/>
        </authorList>
    </citation>
    <scope>NUCLEOTIDE SEQUENCE</scope>
    <source>
        <strain evidence="2">CCAP 11/173</strain>
    </source>
</reference>
<sequence>MASRRGASAVWWVIGHAMRDSASVARGPGGTSTMVAALGTAGGAGAAAVSEPSSRAFPQQPFAQAASALPAGASAAATSWALQGRQHVRCFSISRGCAEDAAAGGAGGSGGGAGERRMSLGEALNTLVDAAIEKVEAGDMDEAVSLLKEGLNTFEPMFPNSPELGELHNQAALLLLFQNKGEEAAYHAGVSLETTKRHFGANSVLTGHRLLRLGVAKFVQGRMSEAAGLLREAYGIFGGGDASPSASSTSAASPAASASASADPGSRGEAGFYLDLVALAHCRDAGGVNALTPSLRANLRALKEAYGLESMILSLALAQHSRLTHGGLDQADLAVGEALMQQHIALLTDVVGPDAEDVAVARYKLATYYYANDMLRDAAAAVKQAAVALRAHYPEEHDMLVLCRHRLGMIFAAQGDHRSATQLLTASRKHFLEGAQQQPQQQQDGAGAAAAGAEGGGEGQGQNMLAKEADIGLAMARCRAVGGRSAEQQAEALESLRREVESLSRSIGEGHMLVQGASRYYTALAKMAQR</sequence>
<evidence type="ECO:0008006" key="4">
    <source>
        <dbReference type="Google" id="ProtNLM"/>
    </source>
</evidence>
<feature type="compositionally biased region" description="Low complexity" evidence="1">
    <location>
        <begin position="433"/>
        <end position="452"/>
    </location>
</feature>
<proteinExistence type="predicted"/>
<dbReference type="OrthoDB" id="539634at2759"/>